<gene>
    <name evidence="6" type="ORF">FVE85_5988</name>
</gene>
<evidence type="ECO:0000313" key="6">
    <source>
        <dbReference type="EMBL" id="KAA8498403.1"/>
    </source>
</evidence>
<evidence type="ECO:0000256" key="5">
    <source>
        <dbReference type="ARBA" id="ARBA00023002"/>
    </source>
</evidence>
<reference evidence="7" key="1">
    <citation type="journal article" date="2019" name="Nat. Commun.">
        <title>Expansion of phycobilisome linker gene families in mesophilic red algae.</title>
        <authorList>
            <person name="Lee J."/>
            <person name="Kim D."/>
            <person name="Bhattacharya D."/>
            <person name="Yoon H.S."/>
        </authorList>
    </citation>
    <scope>NUCLEOTIDE SEQUENCE [LARGE SCALE GENOMIC DNA]</scope>
    <source>
        <strain evidence="7">CCMP 1328</strain>
    </source>
</reference>
<evidence type="ECO:0000256" key="3">
    <source>
        <dbReference type="ARBA" id="ARBA00022630"/>
    </source>
</evidence>
<evidence type="ECO:0000256" key="4">
    <source>
        <dbReference type="ARBA" id="ARBA00022827"/>
    </source>
</evidence>
<name>A0A5J4Z6E7_PORPP</name>
<accession>A0A5J4Z6E7</accession>
<dbReference type="InterPro" id="IPR029041">
    <property type="entry name" value="FAD-linked_oxidoreductase-like"/>
</dbReference>
<organism evidence="6 7">
    <name type="scientific">Porphyridium purpureum</name>
    <name type="common">Red alga</name>
    <name type="synonym">Porphyridium cruentum</name>
    <dbReference type="NCBI Taxonomy" id="35688"/>
    <lineage>
        <taxon>Eukaryota</taxon>
        <taxon>Rhodophyta</taxon>
        <taxon>Bangiophyceae</taxon>
        <taxon>Porphyridiales</taxon>
        <taxon>Porphyridiaceae</taxon>
        <taxon>Porphyridium</taxon>
    </lineage>
</organism>
<dbReference type="InterPro" id="IPR003171">
    <property type="entry name" value="Mehydrof_redctse-like"/>
</dbReference>
<dbReference type="EMBL" id="VRMN01000001">
    <property type="protein sequence ID" value="KAA8498403.1"/>
    <property type="molecule type" value="Genomic_DNA"/>
</dbReference>
<evidence type="ECO:0000313" key="7">
    <source>
        <dbReference type="Proteomes" id="UP000324585"/>
    </source>
</evidence>
<comment type="pathway">
    <text evidence="2">One-carbon metabolism; tetrahydrofolate interconversion.</text>
</comment>
<dbReference type="GO" id="GO:0004489">
    <property type="term" value="F:methylenetetrahydrofolate reductase [NAD(P)H] activity"/>
    <property type="evidence" value="ECO:0007669"/>
    <property type="project" value="InterPro"/>
</dbReference>
<dbReference type="UniPathway" id="UPA00193"/>
<dbReference type="OrthoDB" id="1912107at2759"/>
<evidence type="ECO:0000256" key="2">
    <source>
        <dbReference type="ARBA" id="ARBA00004777"/>
    </source>
</evidence>
<evidence type="ECO:0000256" key="1">
    <source>
        <dbReference type="ARBA" id="ARBA00001974"/>
    </source>
</evidence>
<comment type="cofactor">
    <cofactor evidence="1">
        <name>FAD</name>
        <dbReference type="ChEBI" id="CHEBI:57692"/>
    </cofactor>
</comment>
<dbReference type="Pfam" id="PF02219">
    <property type="entry name" value="MTHFR"/>
    <property type="match status" value="1"/>
</dbReference>
<sequence length="364" mass="40823">MLVRVHVVRPANTARLHGYRGQYRMCTAEKGQKWRPGFVSLEYAGVYPRNAHLAEKLMTDGSVQACIEPDLPLVSSWRRLLQQAFKAGVVPQTQASPLGTLRNLKASQKVFSVAAQTRSEASIRRKIHHAVNENGGARALLFVSGSSVLRKSPFMEYLSMDSVAMIGLAARMRAAGEIPAHVEFWAVANPNVPSTKRNLELELVKIEEKIEAGATHVVTQPFLHLSHATQFWKAARKRGLLERCDWHIGMGIFPTPAAYTFWLYLSGIQADAETRAHTQHIQQCLEQDGNTTAQVARLQWIRSLQFLTDTLEVHQTERVCGLHVMPLRAHAFVPDLIHLARETQTKVSRSDAQREDSDHCVGFR</sequence>
<protein>
    <submittedName>
        <fullName evidence="6">Uncharacterized protein</fullName>
    </submittedName>
</protein>
<keyword evidence="4" id="KW-0274">FAD</keyword>
<dbReference type="GO" id="GO:0006555">
    <property type="term" value="P:methionine metabolic process"/>
    <property type="evidence" value="ECO:0007669"/>
    <property type="project" value="InterPro"/>
</dbReference>
<keyword evidence="3" id="KW-0285">Flavoprotein</keyword>
<dbReference type="GO" id="GO:0035999">
    <property type="term" value="P:tetrahydrofolate interconversion"/>
    <property type="evidence" value="ECO:0007669"/>
    <property type="project" value="UniProtKB-UniPathway"/>
</dbReference>
<keyword evidence="5" id="KW-0560">Oxidoreductase</keyword>
<dbReference type="AlphaFoldDB" id="A0A5J4Z6E7"/>
<keyword evidence="7" id="KW-1185">Reference proteome</keyword>
<dbReference type="Proteomes" id="UP000324585">
    <property type="component" value="Unassembled WGS sequence"/>
</dbReference>
<dbReference type="Gene3D" id="3.20.20.220">
    <property type="match status" value="1"/>
</dbReference>
<proteinExistence type="predicted"/>
<dbReference type="SUPFAM" id="SSF51730">
    <property type="entry name" value="FAD-linked oxidoreductase"/>
    <property type="match status" value="1"/>
</dbReference>
<comment type="caution">
    <text evidence="6">The sequence shown here is derived from an EMBL/GenBank/DDBJ whole genome shotgun (WGS) entry which is preliminary data.</text>
</comment>